<evidence type="ECO:0000313" key="3">
    <source>
        <dbReference type="Proteomes" id="UP001159641"/>
    </source>
</evidence>
<protein>
    <submittedName>
        <fullName evidence="2">Uncharacterized protein</fullName>
    </submittedName>
</protein>
<dbReference type="AlphaFoldDB" id="A0AB34GWW5"/>
<comment type="caution">
    <text evidence="2">The sequence shown here is derived from an EMBL/GenBank/DDBJ whole genome shotgun (WGS) entry which is preliminary data.</text>
</comment>
<evidence type="ECO:0000313" key="2">
    <source>
        <dbReference type="EMBL" id="KAJ8783442.1"/>
    </source>
</evidence>
<keyword evidence="3" id="KW-1185">Reference proteome</keyword>
<gene>
    <name evidence="2" type="ORF">J1605_009147</name>
</gene>
<accession>A0AB34GWW5</accession>
<sequence>MCSFPRRKPTPPPARGSAVSSGGGLQLPRPGTLPAAEGSLRQARGPQVGGGGARGSRGLPVSTIVDVDRVAGSAPGPGSSVPGVWTGPRRSRASGTPTSDRPGLSPVLGGPAKPKAGPHHATFV</sequence>
<dbReference type="Proteomes" id="UP001159641">
    <property type="component" value="Unassembled WGS sequence"/>
</dbReference>
<feature type="region of interest" description="Disordered" evidence="1">
    <location>
        <begin position="1"/>
        <end position="124"/>
    </location>
</feature>
<organism evidence="2 3">
    <name type="scientific">Eschrichtius robustus</name>
    <name type="common">California gray whale</name>
    <name type="synonym">Eschrichtius gibbosus</name>
    <dbReference type="NCBI Taxonomy" id="9764"/>
    <lineage>
        <taxon>Eukaryota</taxon>
        <taxon>Metazoa</taxon>
        <taxon>Chordata</taxon>
        <taxon>Craniata</taxon>
        <taxon>Vertebrata</taxon>
        <taxon>Euteleostomi</taxon>
        <taxon>Mammalia</taxon>
        <taxon>Eutheria</taxon>
        <taxon>Laurasiatheria</taxon>
        <taxon>Artiodactyla</taxon>
        <taxon>Whippomorpha</taxon>
        <taxon>Cetacea</taxon>
        <taxon>Mysticeti</taxon>
        <taxon>Eschrichtiidae</taxon>
        <taxon>Eschrichtius</taxon>
    </lineage>
</organism>
<evidence type="ECO:0000256" key="1">
    <source>
        <dbReference type="SAM" id="MobiDB-lite"/>
    </source>
</evidence>
<feature type="compositionally biased region" description="Low complexity" evidence="1">
    <location>
        <begin position="70"/>
        <end position="84"/>
    </location>
</feature>
<name>A0AB34GWW5_ESCRO</name>
<reference evidence="2 3" key="1">
    <citation type="submission" date="2022-11" db="EMBL/GenBank/DDBJ databases">
        <title>Whole genome sequence of Eschrichtius robustus ER-17-0199.</title>
        <authorList>
            <person name="Bruniche-Olsen A."/>
            <person name="Black A.N."/>
            <person name="Fields C.J."/>
            <person name="Walden K."/>
            <person name="Dewoody J.A."/>
        </authorList>
    </citation>
    <scope>NUCLEOTIDE SEQUENCE [LARGE SCALE GENOMIC DNA]</scope>
    <source>
        <strain evidence="2">ER-17-0199</strain>
        <tissue evidence="2">Blubber</tissue>
    </source>
</reference>
<proteinExistence type="predicted"/>
<dbReference type="EMBL" id="JAIQCJ010002084">
    <property type="protein sequence ID" value="KAJ8783442.1"/>
    <property type="molecule type" value="Genomic_DNA"/>
</dbReference>